<keyword evidence="2" id="KW-1185">Reference proteome</keyword>
<accession>A0ACB9ZWS7</accession>
<evidence type="ECO:0000313" key="2">
    <source>
        <dbReference type="Proteomes" id="UP001060085"/>
    </source>
</evidence>
<sequence length="146" mass="16328">MVTTSKGNSGLAKIVLLDEVFCSKGTELLMSKAYAKIKKDLSIYEILLSRFFVLVENLRYLRPVSRSNESSNSLGNLGVEKARNLSLKHEINEVIFRSKTGQLCSPRDETYYDSGKQPLQGVFGHAFVSDFCMDLQGFAAMSVFEL</sequence>
<name>A0ACB9ZWS7_CATRO</name>
<dbReference type="Proteomes" id="UP001060085">
    <property type="component" value="Linkage Group LG07"/>
</dbReference>
<gene>
    <name evidence="1" type="ORF">M9H77_29814</name>
</gene>
<evidence type="ECO:0000313" key="1">
    <source>
        <dbReference type="EMBL" id="KAI5652627.1"/>
    </source>
</evidence>
<comment type="caution">
    <text evidence="1">The sequence shown here is derived from an EMBL/GenBank/DDBJ whole genome shotgun (WGS) entry which is preliminary data.</text>
</comment>
<protein>
    <submittedName>
        <fullName evidence="1">Uncharacterized protein</fullName>
    </submittedName>
</protein>
<reference evidence="2" key="1">
    <citation type="journal article" date="2023" name="Nat. Plants">
        <title>Single-cell RNA sequencing provides a high-resolution roadmap for understanding the multicellular compartmentation of specialized metabolism.</title>
        <authorList>
            <person name="Sun S."/>
            <person name="Shen X."/>
            <person name="Li Y."/>
            <person name="Li Y."/>
            <person name="Wang S."/>
            <person name="Li R."/>
            <person name="Zhang H."/>
            <person name="Shen G."/>
            <person name="Guo B."/>
            <person name="Wei J."/>
            <person name="Xu J."/>
            <person name="St-Pierre B."/>
            <person name="Chen S."/>
            <person name="Sun C."/>
        </authorList>
    </citation>
    <scope>NUCLEOTIDE SEQUENCE [LARGE SCALE GENOMIC DNA]</scope>
</reference>
<dbReference type="EMBL" id="CM044707">
    <property type="protein sequence ID" value="KAI5652627.1"/>
    <property type="molecule type" value="Genomic_DNA"/>
</dbReference>
<proteinExistence type="predicted"/>
<organism evidence="1 2">
    <name type="scientific">Catharanthus roseus</name>
    <name type="common">Madagascar periwinkle</name>
    <name type="synonym">Vinca rosea</name>
    <dbReference type="NCBI Taxonomy" id="4058"/>
    <lineage>
        <taxon>Eukaryota</taxon>
        <taxon>Viridiplantae</taxon>
        <taxon>Streptophyta</taxon>
        <taxon>Embryophyta</taxon>
        <taxon>Tracheophyta</taxon>
        <taxon>Spermatophyta</taxon>
        <taxon>Magnoliopsida</taxon>
        <taxon>eudicotyledons</taxon>
        <taxon>Gunneridae</taxon>
        <taxon>Pentapetalae</taxon>
        <taxon>asterids</taxon>
        <taxon>lamiids</taxon>
        <taxon>Gentianales</taxon>
        <taxon>Apocynaceae</taxon>
        <taxon>Rauvolfioideae</taxon>
        <taxon>Vinceae</taxon>
        <taxon>Catharanthinae</taxon>
        <taxon>Catharanthus</taxon>
    </lineage>
</organism>